<evidence type="ECO:0000256" key="4">
    <source>
        <dbReference type="ARBA" id="ARBA00022989"/>
    </source>
</evidence>
<evidence type="ECO:0000256" key="1">
    <source>
        <dbReference type="ARBA" id="ARBA00004651"/>
    </source>
</evidence>
<feature type="transmembrane region" description="Helical" evidence="6">
    <location>
        <begin position="369"/>
        <end position="390"/>
    </location>
</feature>
<name>A0A1H2PMS8_9BURK</name>
<sequence length="397" mass="40887">MIESPGGAGPAALRRATRAIVWRYVAVALFFDSLPTLTPQLALAFGLSSNAFQTVLGSAFVAFALAQLASAPVIARVGTRTAIVCATLYLGVGATLVCLVTAPFAFVLIFLSMFAVNSIGSNATRLLTARLEQGGGRGVLFARAYGWAQAKNVVAPLLVGAIAATFGWRMALLMAIAPVIAVGIWVGSAMQRIDGISPDCSPRTRCWLAVLRSRSFIVPTLIAAAFQPAFGCAAARLPFHLADRVGADAFAIGLTVALASAAIATGVVVGSRLARRWSSRRSIAVGSLMMGAGLICLLLAQTDAPPIIATTGLIAIQSAYGFIVVPCLGEALDTTDERRLPASSLFGFVQPAIGGLSVALSGTSPLSDVATVTVLGTLSLTAIVALLFAARPRTMAL</sequence>
<keyword evidence="5 6" id="KW-0472">Membrane</keyword>
<dbReference type="EMBL" id="FNLO01000003">
    <property type="protein sequence ID" value="SDV47794.1"/>
    <property type="molecule type" value="Genomic_DNA"/>
</dbReference>
<comment type="subcellular location">
    <subcellularLocation>
        <location evidence="1">Cell membrane</location>
        <topology evidence="1">Multi-pass membrane protein</topology>
    </subcellularLocation>
</comment>
<feature type="transmembrane region" description="Helical" evidence="6">
    <location>
        <begin position="87"/>
        <end position="116"/>
    </location>
</feature>
<feature type="transmembrane region" description="Helical" evidence="6">
    <location>
        <begin position="282"/>
        <end position="301"/>
    </location>
</feature>
<dbReference type="Gene3D" id="1.20.1720.10">
    <property type="entry name" value="Multidrug resistance protein D"/>
    <property type="match status" value="1"/>
</dbReference>
<feature type="transmembrane region" description="Helical" evidence="6">
    <location>
        <begin position="216"/>
        <end position="237"/>
    </location>
</feature>
<dbReference type="GO" id="GO:0022857">
    <property type="term" value="F:transmembrane transporter activity"/>
    <property type="evidence" value="ECO:0007669"/>
    <property type="project" value="InterPro"/>
</dbReference>
<feature type="transmembrane region" description="Helical" evidence="6">
    <location>
        <begin position="249"/>
        <end position="270"/>
    </location>
</feature>
<reference evidence="8" key="1">
    <citation type="submission" date="2016-09" db="EMBL/GenBank/DDBJ databases">
        <authorList>
            <person name="Varghese N."/>
            <person name="Submissions S."/>
        </authorList>
    </citation>
    <scope>NUCLEOTIDE SEQUENCE [LARGE SCALE GENOMIC DNA]</scope>
    <source>
        <strain evidence="8">JS23</strain>
    </source>
</reference>
<keyword evidence="2" id="KW-1003">Cell membrane</keyword>
<accession>A0A1H2PMS8</accession>
<evidence type="ECO:0000256" key="6">
    <source>
        <dbReference type="SAM" id="Phobius"/>
    </source>
</evidence>
<dbReference type="Proteomes" id="UP000243719">
    <property type="component" value="Unassembled WGS sequence"/>
</dbReference>
<dbReference type="InterPro" id="IPR036259">
    <property type="entry name" value="MFS_trans_sf"/>
</dbReference>
<feature type="transmembrane region" description="Helical" evidence="6">
    <location>
        <begin position="166"/>
        <end position="186"/>
    </location>
</feature>
<feature type="transmembrane region" description="Helical" evidence="6">
    <location>
        <begin position="51"/>
        <end position="75"/>
    </location>
</feature>
<dbReference type="SUPFAM" id="SSF103473">
    <property type="entry name" value="MFS general substrate transporter"/>
    <property type="match status" value="1"/>
</dbReference>
<dbReference type="GO" id="GO:0005886">
    <property type="term" value="C:plasma membrane"/>
    <property type="evidence" value="ECO:0007669"/>
    <property type="project" value="UniProtKB-SubCell"/>
</dbReference>
<dbReference type="PANTHER" id="PTHR43124">
    <property type="entry name" value="PURINE EFFLUX PUMP PBUE"/>
    <property type="match status" value="1"/>
</dbReference>
<dbReference type="PANTHER" id="PTHR43124:SF3">
    <property type="entry name" value="CHLORAMPHENICOL EFFLUX PUMP RV0191"/>
    <property type="match status" value="1"/>
</dbReference>
<dbReference type="Pfam" id="PF07690">
    <property type="entry name" value="MFS_1"/>
    <property type="match status" value="1"/>
</dbReference>
<gene>
    <name evidence="7" type="ORF">SAMN05216551_103302</name>
</gene>
<dbReference type="RefSeq" id="WP_170845062.1">
    <property type="nucleotide sequence ID" value="NZ_FNLO01000003.1"/>
</dbReference>
<dbReference type="InterPro" id="IPR050189">
    <property type="entry name" value="MFS_Efflux_Transporters"/>
</dbReference>
<evidence type="ECO:0000313" key="8">
    <source>
        <dbReference type="Proteomes" id="UP000243719"/>
    </source>
</evidence>
<keyword evidence="4 6" id="KW-1133">Transmembrane helix</keyword>
<feature type="transmembrane region" description="Helical" evidence="6">
    <location>
        <begin position="307"/>
        <end position="328"/>
    </location>
</feature>
<feature type="transmembrane region" description="Helical" evidence="6">
    <location>
        <begin position="21"/>
        <end position="45"/>
    </location>
</feature>
<keyword evidence="3 6" id="KW-0812">Transmembrane</keyword>
<dbReference type="STRING" id="1770053.SAMN05216551_103302"/>
<evidence type="ECO:0000313" key="7">
    <source>
        <dbReference type="EMBL" id="SDV47794.1"/>
    </source>
</evidence>
<dbReference type="InterPro" id="IPR011701">
    <property type="entry name" value="MFS"/>
</dbReference>
<evidence type="ECO:0000256" key="3">
    <source>
        <dbReference type="ARBA" id="ARBA00022692"/>
    </source>
</evidence>
<evidence type="ECO:0000256" key="2">
    <source>
        <dbReference type="ARBA" id="ARBA00022475"/>
    </source>
</evidence>
<protein>
    <submittedName>
        <fullName evidence="7">Cyanate permease</fullName>
    </submittedName>
</protein>
<proteinExistence type="predicted"/>
<keyword evidence="8" id="KW-1185">Reference proteome</keyword>
<dbReference type="AlphaFoldDB" id="A0A1H2PMS8"/>
<feature type="transmembrane region" description="Helical" evidence="6">
    <location>
        <begin position="340"/>
        <end position="363"/>
    </location>
</feature>
<organism evidence="7 8">
    <name type="scientific">Chitinasiproducens palmae</name>
    <dbReference type="NCBI Taxonomy" id="1770053"/>
    <lineage>
        <taxon>Bacteria</taxon>
        <taxon>Pseudomonadati</taxon>
        <taxon>Pseudomonadota</taxon>
        <taxon>Betaproteobacteria</taxon>
        <taxon>Burkholderiales</taxon>
        <taxon>Burkholderiaceae</taxon>
        <taxon>Chitinasiproducens</taxon>
    </lineage>
</organism>
<evidence type="ECO:0000256" key="5">
    <source>
        <dbReference type="ARBA" id="ARBA00023136"/>
    </source>
</evidence>